<evidence type="ECO:0000313" key="2">
    <source>
        <dbReference type="Proteomes" id="UP001500325"/>
    </source>
</evidence>
<comment type="caution">
    <text evidence="1">The sequence shown here is derived from an EMBL/GenBank/DDBJ whole genome shotgun (WGS) entry which is preliminary data.</text>
</comment>
<dbReference type="Proteomes" id="UP001500325">
    <property type="component" value="Unassembled WGS sequence"/>
</dbReference>
<name>A0ABP8XCY2_9PSEU</name>
<keyword evidence="2" id="KW-1185">Reference proteome</keyword>
<sequence length="71" mass="6763">MSAGPVSPLPLRVAGSAVGALEPGAVAAEAATGTPDAVDASAAALTPKVVTQPARTLAHGMASHTSEEATT</sequence>
<evidence type="ECO:0000313" key="1">
    <source>
        <dbReference type="EMBL" id="GAA4704326.1"/>
    </source>
</evidence>
<reference evidence="2" key="1">
    <citation type="journal article" date="2019" name="Int. J. Syst. Evol. Microbiol.">
        <title>The Global Catalogue of Microorganisms (GCM) 10K type strain sequencing project: providing services to taxonomists for standard genome sequencing and annotation.</title>
        <authorList>
            <consortium name="The Broad Institute Genomics Platform"/>
            <consortium name="The Broad Institute Genome Sequencing Center for Infectious Disease"/>
            <person name="Wu L."/>
            <person name="Ma J."/>
        </authorList>
    </citation>
    <scope>NUCLEOTIDE SEQUENCE [LARGE SCALE GENOMIC DNA]</scope>
    <source>
        <strain evidence="2">JCM 18055</strain>
    </source>
</reference>
<dbReference type="EMBL" id="BAABIC010000019">
    <property type="protein sequence ID" value="GAA4704326.1"/>
    <property type="molecule type" value="Genomic_DNA"/>
</dbReference>
<gene>
    <name evidence="1" type="ORF">GCM10023215_50020</name>
</gene>
<proteinExistence type="predicted"/>
<organism evidence="1 2">
    <name type="scientific">Pseudonocardia yuanmonensis</name>
    <dbReference type="NCBI Taxonomy" id="1095914"/>
    <lineage>
        <taxon>Bacteria</taxon>
        <taxon>Bacillati</taxon>
        <taxon>Actinomycetota</taxon>
        <taxon>Actinomycetes</taxon>
        <taxon>Pseudonocardiales</taxon>
        <taxon>Pseudonocardiaceae</taxon>
        <taxon>Pseudonocardia</taxon>
    </lineage>
</organism>
<accession>A0ABP8XCY2</accession>
<protein>
    <submittedName>
        <fullName evidence="1">Uncharacterized protein</fullName>
    </submittedName>
</protein>